<sequence>MTSYKSQYRNEIIKMMYVAGHTVEPSVETTSLIESIVRDETANMVATAGELASRRGQARFTANDLLFQVRHDSNRLARLRHLMRWHKLRKQAKGKESDNAGPEELNELIDAEDVDDDDDGGDSTTTIIKDDPAETGSNTTTTKHVALAQGAPSLPPLPWSTPFSFFFSSFSPPHNTNTNNTTIITTSNTIPLSITSLATQDDITSERQALQHKLERDDLRTRDMSAYEYNTRWSGARAASFTHKQRTRFRAWCGLGAVADHAARDDGVCVLMLGALAREWVQDLTERAMVVAASQEREEEGWCLTSAGTTTTRVGGKKRKREGDEVVEEEEARCKLRGGCPIEPRHVGRAFELLTTARKGYSGMSKGMRLGQGKRRRMF</sequence>
<organism evidence="7 8">
    <name type="scientific">Chaetomium strumarium</name>
    <dbReference type="NCBI Taxonomy" id="1170767"/>
    <lineage>
        <taxon>Eukaryota</taxon>
        <taxon>Fungi</taxon>
        <taxon>Dikarya</taxon>
        <taxon>Ascomycota</taxon>
        <taxon>Pezizomycotina</taxon>
        <taxon>Sordariomycetes</taxon>
        <taxon>Sordariomycetidae</taxon>
        <taxon>Sordariales</taxon>
        <taxon>Chaetomiaceae</taxon>
        <taxon>Chaetomium</taxon>
    </lineage>
</organism>
<dbReference type="InterPro" id="IPR003195">
    <property type="entry name" value="TFIID_TAF13"/>
</dbReference>
<dbReference type="GO" id="GO:0046982">
    <property type="term" value="F:protein heterodimerization activity"/>
    <property type="evidence" value="ECO:0007669"/>
    <property type="project" value="InterPro"/>
</dbReference>
<evidence type="ECO:0000256" key="3">
    <source>
        <dbReference type="ARBA" id="ARBA00023163"/>
    </source>
</evidence>
<dbReference type="Proteomes" id="UP001273166">
    <property type="component" value="Unassembled WGS sequence"/>
</dbReference>
<comment type="similarity">
    <text evidence="5">Belongs to the SPT3 family.</text>
</comment>
<dbReference type="GO" id="GO:0006366">
    <property type="term" value="P:transcription by RNA polymerase II"/>
    <property type="evidence" value="ECO:0007669"/>
    <property type="project" value="InterPro"/>
</dbReference>
<dbReference type="AlphaFoldDB" id="A0AAJ0M3P7"/>
<feature type="region of interest" description="Disordered" evidence="6">
    <location>
        <begin position="109"/>
        <end position="141"/>
    </location>
</feature>
<name>A0AAJ0M3P7_9PEZI</name>
<dbReference type="Pfam" id="PF02269">
    <property type="entry name" value="TFIID-18kDa"/>
    <property type="match status" value="1"/>
</dbReference>
<evidence type="ECO:0000256" key="6">
    <source>
        <dbReference type="SAM" id="MobiDB-lite"/>
    </source>
</evidence>
<dbReference type="InterPro" id="IPR009072">
    <property type="entry name" value="Histone-fold"/>
</dbReference>
<proteinExistence type="inferred from homology"/>
<dbReference type="SUPFAM" id="SSF47113">
    <property type="entry name" value="Histone-fold"/>
    <property type="match status" value="1"/>
</dbReference>
<accession>A0AAJ0M3P7</accession>
<evidence type="ECO:0000256" key="1">
    <source>
        <dbReference type="ARBA" id="ARBA00004123"/>
    </source>
</evidence>
<dbReference type="GO" id="GO:0000124">
    <property type="term" value="C:SAGA complex"/>
    <property type="evidence" value="ECO:0007669"/>
    <property type="project" value="TreeGrafter"/>
</dbReference>
<reference evidence="7" key="2">
    <citation type="submission" date="2023-06" db="EMBL/GenBank/DDBJ databases">
        <authorList>
            <consortium name="Lawrence Berkeley National Laboratory"/>
            <person name="Mondo S.J."/>
            <person name="Hensen N."/>
            <person name="Bonometti L."/>
            <person name="Westerberg I."/>
            <person name="Brannstrom I.O."/>
            <person name="Guillou S."/>
            <person name="Cros-Aarteil S."/>
            <person name="Calhoun S."/>
            <person name="Haridas S."/>
            <person name="Kuo A."/>
            <person name="Pangilinan J."/>
            <person name="Riley R."/>
            <person name="Labutti K."/>
            <person name="Andreopoulos B."/>
            <person name="Lipzen A."/>
            <person name="Chen C."/>
            <person name="Yanf M."/>
            <person name="Daum C."/>
            <person name="Ng V."/>
            <person name="Clum A."/>
            <person name="Steindorff A."/>
            <person name="Ohm R."/>
            <person name="Martin F."/>
            <person name="Silar P."/>
            <person name="Natvig D."/>
            <person name="Lalanne C."/>
            <person name="Gautier V."/>
            <person name="Ament-Velasquez S.L."/>
            <person name="Kruys A."/>
            <person name="Hutchinson M.I."/>
            <person name="Powell A.J."/>
            <person name="Barry K."/>
            <person name="Miller A.N."/>
            <person name="Grigoriev I.V."/>
            <person name="Debuchy R."/>
            <person name="Gladieux P."/>
            <person name="Thoren M.H."/>
            <person name="Johannesson H."/>
        </authorList>
    </citation>
    <scope>NUCLEOTIDE SEQUENCE</scope>
    <source>
        <strain evidence="7">CBS 333.67</strain>
    </source>
</reference>
<dbReference type="PANTHER" id="PTHR11380">
    <property type="entry name" value="TRANSCRIPTION INITIATION FACTOR TFIID/SUPT3-RELATED"/>
    <property type="match status" value="1"/>
</dbReference>
<gene>
    <name evidence="7" type="ORF">B0T15DRAFT_508350</name>
</gene>
<comment type="subcellular location">
    <subcellularLocation>
        <location evidence="1">Nucleus</location>
    </subcellularLocation>
</comment>
<protein>
    <submittedName>
        <fullName evidence="7">Transcription initiation factor IID, 18kD subunit-domain-containing protein</fullName>
    </submittedName>
</protein>
<dbReference type="PANTHER" id="PTHR11380:SF16">
    <property type="entry name" value="TRANSCRIPTION INITIATION PROTEIN SPT3 HOMOLOG"/>
    <property type="match status" value="1"/>
</dbReference>
<keyword evidence="4" id="KW-0539">Nucleus</keyword>
<reference evidence="7" key="1">
    <citation type="journal article" date="2023" name="Mol. Phylogenet. Evol.">
        <title>Genome-scale phylogeny and comparative genomics of the fungal order Sordariales.</title>
        <authorList>
            <person name="Hensen N."/>
            <person name="Bonometti L."/>
            <person name="Westerberg I."/>
            <person name="Brannstrom I.O."/>
            <person name="Guillou S."/>
            <person name="Cros-Aarteil S."/>
            <person name="Calhoun S."/>
            <person name="Haridas S."/>
            <person name="Kuo A."/>
            <person name="Mondo S."/>
            <person name="Pangilinan J."/>
            <person name="Riley R."/>
            <person name="LaButti K."/>
            <person name="Andreopoulos B."/>
            <person name="Lipzen A."/>
            <person name="Chen C."/>
            <person name="Yan M."/>
            <person name="Daum C."/>
            <person name="Ng V."/>
            <person name="Clum A."/>
            <person name="Steindorff A."/>
            <person name="Ohm R.A."/>
            <person name="Martin F."/>
            <person name="Silar P."/>
            <person name="Natvig D.O."/>
            <person name="Lalanne C."/>
            <person name="Gautier V."/>
            <person name="Ament-Velasquez S.L."/>
            <person name="Kruys A."/>
            <person name="Hutchinson M.I."/>
            <person name="Powell A.J."/>
            <person name="Barry K."/>
            <person name="Miller A.N."/>
            <person name="Grigoriev I.V."/>
            <person name="Debuchy R."/>
            <person name="Gladieux P."/>
            <person name="Hiltunen Thoren M."/>
            <person name="Johannesson H."/>
        </authorList>
    </citation>
    <scope>NUCLEOTIDE SEQUENCE</scope>
    <source>
        <strain evidence="7">CBS 333.67</strain>
    </source>
</reference>
<evidence type="ECO:0000313" key="7">
    <source>
        <dbReference type="EMBL" id="KAK3307818.1"/>
    </source>
</evidence>
<keyword evidence="2" id="KW-0805">Transcription regulation</keyword>
<dbReference type="GO" id="GO:0005634">
    <property type="term" value="C:nucleus"/>
    <property type="evidence" value="ECO:0007669"/>
    <property type="project" value="UniProtKB-SubCell"/>
</dbReference>
<comment type="caution">
    <text evidence="7">The sequence shown here is derived from an EMBL/GenBank/DDBJ whole genome shotgun (WGS) entry which is preliminary data.</text>
</comment>
<evidence type="ECO:0000256" key="4">
    <source>
        <dbReference type="ARBA" id="ARBA00023242"/>
    </source>
</evidence>
<keyword evidence="3" id="KW-0804">Transcription</keyword>
<evidence type="ECO:0000256" key="5">
    <source>
        <dbReference type="ARBA" id="ARBA00061274"/>
    </source>
</evidence>
<dbReference type="EMBL" id="JAUDZG010000002">
    <property type="protein sequence ID" value="KAK3307818.1"/>
    <property type="molecule type" value="Genomic_DNA"/>
</dbReference>
<evidence type="ECO:0000256" key="2">
    <source>
        <dbReference type="ARBA" id="ARBA00023015"/>
    </source>
</evidence>
<dbReference type="GO" id="GO:0003712">
    <property type="term" value="F:transcription coregulator activity"/>
    <property type="evidence" value="ECO:0007669"/>
    <property type="project" value="TreeGrafter"/>
</dbReference>
<dbReference type="GeneID" id="87886542"/>
<dbReference type="CDD" id="cd22926">
    <property type="entry name" value="HFD_SPT3"/>
    <property type="match status" value="1"/>
</dbReference>
<keyword evidence="8" id="KW-1185">Reference proteome</keyword>
<dbReference type="RefSeq" id="XP_062723598.1">
    <property type="nucleotide sequence ID" value="XM_062867713.1"/>
</dbReference>
<feature type="compositionally biased region" description="Acidic residues" evidence="6">
    <location>
        <begin position="109"/>
        <end position="121"/>
    </location>
</feature>
<evidence type="ECO:0000313" key="8">
    <source>
        <dbReference type="Proteomes" id="UP001273166"/>
    </source>
</evidence>